<feature type="domain" description="DUF4261" evidence="1">
    <location>
        <begin position="230"/>
        <end position="299"/>
    </location>
</feature>
<dbReference type="InterPro" id="IPR025357">
    <property type="entry name" value="DUF4261"/>
</dbReference>
<name>A0A179B3X0_9ACTO</name>
<keyword evidence="3" id="KW-1185">Reference proteome</keyword>
<sequence length="305" mass="32115">MTEFPVSMIHPDAPEMLSATALFTAPIDLEAAAARVGTLWSESIASEWEEGGSILRFALRDVVVLLSPVPGEAVPERGRLPAHGFHVALTCFAPMQDVGGFGAGVGGFGPGADGFRRENGGSGGEFGDRAVEAGGSGIPGFTGEEIAELEGLPREIGLRRRALTAHVVLTEVADALMREKSAVGLFRPELGVVQPPRMTVELADLLSKGQAPIPLWVGIRVSKPDLVYGRTLGLPLFGHLDLEVVGSLHSEEEVYAMLSNVVDYLLSADAFLLPGQSIGYRDGKDLAVSQAVSPADRAAVLHIGF</sequence>
<dbReference type="AlphaFoldDB" id="A0A179B3X0"/>
<protein>
    <recommendedName>
        <fullName evidence="1">DUF4261 domain-containing protein</fullName>
    </recommendedName>
</protein>
<gene>
    <name evidence="2" type="ORF">A4H34_01595</name>
</gene>
<dbReference type="OrthoDB" id="3265430at2"/>
<evidence type="ECO:0000313" key="2">
    <source>
        <dbReference type="EMBL" id="OAP85913.1"/>
    </source>
</evidence>
<dbReference type="RefSeq" id="WP_064230849.1">
    <property type="nucleotide sequence ID" value="NZ_LVZK01000001.1"/>
</dbReference>
<reference evidence="2 3" key="1">
    <citation type="submission" date="2016-04" db="EMBL/GenBank/DDBJ databases">
        <title>Peptidophaga gingivicola gen. nov., sp. nov., isolated from human subgingival plaque.</title>
        <authorList>
            <person name="Beall C.J."/>
            <person name="Mokrzan E.M."/>
            <person name="Griffen A.L."/>
            <person name="Leys E.J."/>
        </authorList>
    </citation>
    <scope>NUCLEOTIDE SEQUENCE [LARGE SCALE GENOMIC DNA]</scope>
    <source>
        <strain evidence="2 3">BA112</strain>
    </source>
</reference>
<evidence type="ECO:0000259" key="1">
    <source>
        <dbReference type="Pfam" id="PF14080"/>
    </source>
</evidence>
<evidence type="ECO:0000313" key="3">
    <source>
        <dbReference type="Proteomes" id="UP000078368"/>
    </source>
</evidence>
<dbReference type="Pfam" id="PF14080">
    <property type="entry name" value="DUF4261"/>
    <property type="match status" value="1"/>
</dbReference>
<dbReference type="Proteomes" id="UP000078368">
    <property type="component" value="Unassembled WGS sequence"/>
</dbReference>
<comment type="caution">
    <text evidence="2">The sequence shown here is derived from an EMBL/GenBank/DDBJ whole genome shotgun (WGS) entry which is preliminary data.</text>
</comment>
<proteinExistence type="predicted"/>
<dbReference type="EMBL" id="LVZK01000001">
    <property type="protein sequence ID" value="OAP85913.1"/>
    <property type="molecule type" value="Genomic_DNA"/>
</dbReference>
<accession>A0A179B3X0</accession>
<organism evidence="2 3">
    <name type="scientific">Peptidiphaga gingivicola</name>
    <dbReference type="NCBI Taxonomy" id="2741497"/>
    <lineage>
        <taxon>Bacteria</taxon>
        <taxon>Bacillati</taxon>
        <taxon>Actinomycetota</taxon>
        <taxon>Actinomycetes</taxon>
        <taxon>Actinomycetales</taxon>
        <taxon>Actinomycetaceae</taxon>
        <taxon>Peptidiphaga</taxon>
    </lineage>
</organism>